<dbReference type="PROSITE" id="PS51900">
    <property type="entry name" value="CB"/>
    <property type="match status" value="1"/>
</dbReference>
<comment type="caution">
    <text evidence="6">The sequence shown here is derived from an EMBL/GenBank/DDBJ whole genome shotgun (WGS) entry which is preliminary data.</text>
</comment>
<dbReference type="GO" id="GO:0006310">
    <property type="term" value="P:DNA recombination"/>
    <property type="evidence" value="ECO:0007669"/>
    <property type="project" value="UniProtKB-KW"/>
</dbReference>
<evidence type="ECO:0000256" key="1">
    <source>
        <dbReference type="ARBA" id="ARBA00022908"/>
    </source>
</evidence>
<organism evidence="6 7">
    <name type="scientific">Bacteroides caccae</name>
    <dbReference type="NCBI Taxonomy" id="47678"/>
    <lineage>
        <taxon>Bacteria</taxon>
        <taxon>Pseudomonadati</taxon>
        <taxon>Bacteroidota</taxon>
        <taxon>Bacteroidia</taxon>
        <taxon>Bacteroidales</taxon>
        <taxon>Bacteroidaceae</taxon>
        <taxon>Bacteroides</taxon>
    </lineage>
</organism>
<dbReference type="Gene3D" id="1.10.150.130">
    <property type="match status" value="1"/>
</dbReference>
<dbReference type="Pfam" id="PF13102">
    <property type="entry name" value="Phage_int_SAM_5"/>
    <property type="match status" value="1"/>
</dbReference>
<dbReference type="InterPro" id="IPR044068">
    <property type="entry name" value="CB"/>
</dbReference>
<keyword evidence="1" id="KW-0229">DNA integration</keyword>
<dbReference type="Proteomes" id="UP000284431">
    <property type="component" value="Unassembled WGS sequence"/>
</dbReference>
<accession>A0A413JCW4</accession>
<keyword evidence="3" id="KW-0233">DNA recombination</keyword>
<protein>
    <submittedName>
        <fullName evidence="6">Recombinase</fullName>
    </submittedName>
</protein>
<evidence type="ECO:0000313" key="7">
    <source>
        <dbReference type="Proteomes" id="UP000284431"/>
    </source>
</evidence>
<feature type="domain" description="Core-binding (CB)" evidence="5">
    <location>
        <begin position="133"/>
        <end position="211"/>
    </location>
</feature>
<dbReference type="InterPro" id="IPR013762">
    <property type="entry name" value="Integrase-like_cat_sf"/>
</dbReference>
<gene>
    <name evidence="6" type="ORF">DXA49_01875</name>
</gene>
<sequence length="426" mass="50184">MQIFILHYYRAIPFIRCLRIYTKNDNKMATVSFYLDTRREKKDGTFPVKLQVRHKGQIMLCTDFCATPETWTGTEYNKNAKNHKTKNVAIRNLINRVEMLLVILDDNQKLRGMSDKALKDYIIKSIKNESTCKTFVSYIDEFVATKSKENTIVLYKATKNKILTYDPTCTFETMTKKWLESFNKWLKDTGIKTNSISIHLRNIRAIFNHAIDNEETELYPFRKFTIEREETRKRSLKPDQLITLRDFNGEEYQKEYQDIFMLMFYLIGINAIDLFNLKQIVDGRIEYKREKTGKLYSIKVEPEAMEIINRYKGNKFLLNTLETNDYNYRKYMAAMNRGLQKLGNFERKGLGGKKIRDILFPDITSYWARHTWATIAHKIGISKDVISLALGHEFGCKTTGIYIDYDLEQIDKANRKVIDYINSLSL</sequence>
<dbReference type="InterPro" id="IPR011010">
    <property type="entry name" value="DNA_brk_join_enz"/>
</dbReference>
<proteinExistence type="predicted"/>
<evidence type="ECO:0000313" key="6">
    <source>
        <dbReference type="EMBL" id="RGY29556.1"/>
    </source>
</evidence>
<dbReference type="InterPro" id="IPR010998">
    <property type="entry name" value="Integrase_recombinase_N"/>
</dbReference>
<dbReference type="AlphaFoldDB" id="A0A413JCW4"/>
<dbReference type="GO" id="GO:0003677">
    <property type="term" value="F:DNA binding"/>
    <property type="evidence" value="ECO:0007669"/>
    <property type="project" value="UniProtKB-UniRule"/>
</dbReference>
<evidence type="ECO:0000256" key="4">
    <source>
        <dbReference type="PROSITE-ProRule" id="PRU01248"/>
    </source>
</evidence>
<evidence type="ECO:0000259" key="5">
    <source>
        <dbReference type="PROSITE" id="PS51900"/>
    </source>
</evidence>
<name>A0A413JCW4_9BACE</name>
<keyword evidence="2 4" id="KW-0238">DNA-binding</keyword>
<dbReference type="InterPro" id="IPR025269">
    <property type="entry name" value="SAM-like_dom"/>
</dbReference>
<dbReference type="GO" id="GO:0015074">
    <property type="term" value="P:DNA integration"/>
    <property type="evidence" value="ECO:0007669"/>
    <property type="project" value="UniProtKB-KW"/>
</dbReference>
<dbReference type="EMBL" id="QSCS01000002">
    <property type="protein sequence ID" value="RGY29556.1"/>
    <property type="molecule type" value="Genomic_DNA"/>
</dbReference>
<dbReference type="Gene3D" id="1.10.443.10">
    <property type="entry name" value="Intergrase catalytic core"/>
    <property type="match status" value="1"/>
</dbReference>
<dbReference type="SUPFAM" id="SSF56349">
    <property type="entry name" value="DNA breaking-rejoining enzymes"/>
    <property type="match status" value="1"/>
</dbReference>
<evidence type="ECO:0000256" key="3">
    <source>
        <dbReference type="ARBA" id="ARBA00023172"/>
    </source>
</evidence>
<evidence type="ECO:0000256" key="2">
    <source>
        <dbReference type="ARBA" id="ARBA00023125"/>
    </source>
</evidence>
<reference evidence="6 7" key="1">
    <citation type="submission" date="2018-08" db="EMBL/GenBank/DDBJ databases">
        <title>A genome reference for cultivated species of the human gut microbiota.</title>
        <authorList>
            <person name="Zou Y."/>
            <person name="Xue W."/>
            <person name="Luo G."/>
        </authorList>
    </citation>
    <scope>NUCLEOTIDE SEQUENCE [LARGE SCALE GENOMIC DNA]</scope>
    <source>
        <strain evidence="6 7">OF02-6LB</strain>
    </source>
</reference>